<name>A0ABU5LA41_9RICK</name>
<dbReference type="Gene3D" id="1.20.910.10">
    <property type="entry name" value="Heme oxygenase-like"/>
    <property type="match status" value="1"/>
</dbReference>
<organism evidence="2 3">
    <name type="scientific">Candidatus Cyrtobacter comes</name>
    <dbReference type="NCBI Taxonomy" id="675776"/>
    <lineage>
        <taxon>Bacteria</taxon>
        <taxon>Pseudomonadati</taxon>
        <taxon>Pseudomonadota</taxon>
        <taxon>Alphaproteobacteria</taxon>
        <taxon>Rickettsiales</taxon>
        <taxon>Candidatus Midichloriaceae</taxon>
        <taxon>Candidatus Cyrtobacter</taxon>
    </lineage>
</organism>
<dbReference type="Pfam" id="PF14518">
    <property type="entry name" value="Haem_oxygenas_2"/>
    <property type="match status" value="1"/>
</dbReference>
<sequence>MKTLIEDILKESSFRDNKYFLSLHNGSFEKEDFVETQIQFFFAVIFFSRPLAALAAKIPSPELRMEVLRNVWEEHGEGDLTKIHGNTFIEFLSRLHGISLNEINKKALWPEIRIFNTCLIGVCVLDDYKIASAMVGMIERMFCEISSLIAGGIVRNGWIKAENMIHYDLHSALDIKHSQDFFDVISNSYTGNNKYYIEQGLKLGATLFNNLFSELYRFRNRRIYRDFDGPHSPAEGLV</sequence>
<protein>
    <submittedName>
        <fullName evidence="2">Iron-containing redox enzyme family protein</fullName>
    </submittedName>
</protein>
<dbReference type="SMART" id="SM01236">
    <property type="entry name" value="Haem_oxygenase_2"/>
    <property type="match status" value="1"/>
</dbReference>
<dbReference type="InterPro" id="IPR039068">
    <property type="entry name" value="PqqC-like"/>
</dbReference>
<comment type="caution">
    <text evidence="2">The sequence shown here is derived from an EMBL/GenBank/DDBJ whole genome shotgun (WGS) entry which is preliminary data.</text>
</comment>
<evidence type="ECO:0000256" key="1">
    <source>
        <dbReference type="ARBA" id="ARBA00023002"/>
    </source>
</evidence>
<gene>
    <name evidence="2" type="ORF">Cyrtocomes_01195</name>
</gene>
<dbReference type="PANTHER" id="PTHR40279">
    <property type="entry name" value="PQQC-LIKE PROTEIN"/>
    <property type="match status" value="1"/>
</dbReference>
<dbReference type="InterPro" id="IPR016084">
    <property type="entry name" value="Haem_Oase-like_multi-hlx"/>
</dbReference>
<accession>A0ABU5LA41</accession>
<dbReference type="EMBL" id="JARGYT010000118">
    <property type="protein sequence ID" value="MDZ5762800.1"/>
    <property type="molecule type" value="Genomic_DNA"/>
</dbReference>
<evidence type="ECO:0000313" key="2">
    <source>
        <dbReference type="EMBL" id="MDZ5762800.1"/>
    </source>
</evidence>
<evidence type="ECO:0000313" key="3">
    <source>
        <dbReference type="Proteomes" id="UP001293791"/>
    </source>
</evidence>
<proteinExistence type="predicted"/>
<dbReference type="RefSeq" id="WP_322498243.1">
    <property type="nucleotide sequence ID" value="NZ_JARGYT010000118.1"/>
</dbReference>
<dbReference type="Proteomes" id="UP001293791">
    <property type="component" value="Unassembled WGS sequence"/>
</dbReference>
<keyword evidence="3" id="KW-1185">Reference proteome</keyword>
<dbReference type="SUPFAM" id="SSF48613">
    <property type="entry name" value="Heme oxygenase-like"/>
    <property type="match status" value="1"/>
</dbReference>
<keyword evidence="1" id="KW-0560">Oxidoreductase</keyword>
<reference evidence="2 3" key="1">
    <citation type="submission" date="2023-02" db="EMBL/GenBank/DDBJ databases">
        <title>Host association and intracellularity evolved multiple times independently in the Rickettsiales.</title>
        <authorList>
            <person name="Castelli M."/>
            <person name="Nardi T."/>
            <person name="Gammuto L."/>
            <person name="Bellinzona G."/>
            <person name="Sabaneyeva E."/>
            <person name="Potekhin A."/>
            <person name="Serra V."/>
            <person name="Petroni G."/>
            <person name="Sassera D."/>
        </authorList>
    </citation>
    <scope>NUCLEOTIDE SEQUENCE [LARGE SCALE GENOMIC DNA]</scope>
    <source>
        <strain evidence="2 3">BOD18</strain>
    </source>
</reference>
<dbReference type="PANTHER" id="PTHR40279:SF3">
    <property type="entry name" value="4-AMINOBENZOATE SYNTHASE"/>
    <property type="match status" value="1"/>
</dbReference>